<protein>
    <recommendedName>
        <fullName evidence="4">Transmembrane protein</fullName>
    </recommendedName>
</protein>
<feature type="transmembrane region" description="Helical" evidence="1">
    <location>
        <begin position="82"/>
        <end position="101"/>
    </location>
</feature>
<evidence type="ECO:0000256" key="1">
    <source>
        <dbReference type="SAM" id="Phobius"/>
    </source>
</evidence>
<gene>
    <name evidence="2" type="ORF">CGC50_06720</name>
</gene>
<keyword evidence="1" id="KW-0472">Membrane</keyword>
<evidence type="ECO:0000313" key="3">
    <source>
        <dbReference type="Proteomes" id="UP000217250"/>
    </source>
</evidence>
<dbReference type="AlphaFoldDB" id="A0A250FSN2"/>
<sequence>MGKTVKRELKYVWWKRNYFPHIILERPRGKNEMCKENGITRADDQFYIVDKSLYTGKMYMYIGLFFLIFAFFGAFSRDAFEIPGVFFLILYFLTGILLIVYQYTHPPKKIILDRLNGIITFPGVFYGKPITMPFDKVSAALKFNGIGAGVSLGFSHHKILATDIDLDYTPIKSWSFIVWYMDKNRPLPPGKVFDPYRKRDYERRKAEGFPEPLYESWISIFEYYEYYDEQFRVRKEQEERQKRRNKRNNKYK</sequence>
<accession>A0A250FSN2</accession>
<dbReference type="KEGG" id="cgh:CGC50_06720"/>
<name>A0A250FSN2_9FLAO</name>
<reference evidence="3" key="1">
    <citation type="submission" date="2017-06" db="EMBL/GenBank/DDBJ databases">
        <title>Capnocytophaga spp. assemblies.</title>
        <authorList>
            <person name="Gulvik C.A."/>
        </authorList>
    </citation>
    <scope>NUCLEOTIDE SEQUENCE [LARGE SCALE GENOMIC DNA]</scope>
    <source>
        <strain evidence="3">H1496</strain>
    </source>
</reference>
<dbReference type="OrthoDB" id="1123332at2"/>
<evidence type="ECO:0000313" key="2">
    <source>
        <dbReference type="EMBL" id="ATA88172.1"/>
    </source>
</evidence>
<proteinExistence type="predicted"/>
<feature type="transmembrane region" description="Helical" evidence="1">
    <location>
        <begin position="58"/>
        <end position="76"/>
    </location>
</feature>
<keyword evidence="1" id="KW-0812">Transmembrane</keyword>
<evidence type="ECO:0008006" key="4">
    <source>
        <dbReference type="Google" id="ProtNLM"/>
    </source>
</evidence>
<dbReference type="Proteomes" id="UP000217250">
    <property type="component" value="Chromosome"/>
</dbReference>
<keyword evidence="1" id="KW-1133">Transmembrane helix</keyword>
<dbReference type="EMBL" id="CP022386">
    <property type="protein sequence ID" value="ATA88172.1"/>
    <property type="molecule type" value="Genomic_DNA"/>
</dbReference>
<organism evidence="2 3">
    <name type="scientific">Capnocytophaga gingivalis</name>
    <dbReference type="NCBI Taxonomy" id="1017"/>
    <lineage>
        <taxon>Bacteria</taxon>
        <taxon>Pseudomonadati</taxon>
        <taxon>Bacteroidota</taxon>
        <taxon>Flavobacteriia</taxon>
        <taxon>Flavobacteriales</taxon>
        <taxon>Flavobacteriaceae</taxon>
        <taxon>Capnocytophaga</taxon>
    </lineage>
</organism>